<dbReference type="GO" id="GO:0016810">
    <property type="term" value="F:hydrolase activity, acting on carbon-nitrogen (but not peptide) bonds"/>
    <property type="evidence" value="ECO:0007669"/>
    <property type="project" value="InterPro"/>
</dbReference>
<keyword evidence="4" id="KW-0479">Metal-binding</keyword>
<proteinExistence type="predicted"/>
<dbReference type="GO" id="GO:0098552">
    <property type="term" value="C:side of membrane"/>
    <property type="evidence" value="ECO:0007669"/>
    <property type="project" value="UniProtKB-KW"/>
</dbReference>
<dbReference type="SUPFAM" id="SSF88713">
    <property type="entry name" value="Glycoside hydrolase/deacetylase"/>
    <property type="match status" value="1"/>
</dbReference>
<evidence type="ECO:0000256" key="8">
    <source>
        <dbReference type="ARBA" id="ARBA00023288"/>
    </source>
</evidence>
<feature type="signal peptide" evidence="9">
    <location>
        <begin position="1"/>
        <end position="23"/>
    </location>
</feature>
<keyword evidence="12" id="KW-1185">Reference proteome</keyword>
<protein>
    <recommendedName>
        <fullName evidence="10">NodB homology domain-containing protein</fullName>
    </recommendedName>
</protein>
<dbReference type="GO" id="GO:0005975">
    <property type="term" value="P:carbohydrate metabolic process"/>
    <property type="evidence" value="ECO:0007669"/>
    <property type="project" value="InterPro"/>
</dbReference>
<reference evidence="11" key="1">
    <citation type="journal article" date="2023" name="PhytoFront">
        <title>Draft Genome Resources of Seven Strains of Tilletia horrida, Causal Agent of Kernel Smut of Rice.</title>
        <authorList>
            <person name="Khanal S."/>
            <person name="Antony Babu S."/>
            <person name="Zhou X.G."/>
        </authorList>
    </citation>
    <scope>NUCLEOTIDE SEQUENCE</scope>
    <source>
        <strain evidence="11">TX6</strain>
    </source>
</reference>
<organism evidence="11 12">
    <name type="scientific">Tilletia horrida</name>
    <dbReference type="NCBI Taxonomy" id="155126"/>
    <lineage>
        <taxon>Eukaryota</taxon>
        <taxon>Fungi</taxon>
        <taxon>Dikarya</taxon>
        <taxon>Basidiomycota</taxon>
        <taxon>Ustilaginomycotina</taxon>
        <taxon>Exobasidiomycetes</taxon>
        <taxon>Tilletiales</taxon>
        <taxon>Tilletiaceae</taxon>
        <taxon>Tilletia</taxon>
    </lineage>
</organism>
<evidence type="ECO:0000256" key="5">
    <source>
        <dbReference type="ARBA" id="ARBA00022729"/>
    </source>
</evidence>
<evidence type="ECO:0000256" key="3">
    <source>
        <dbReference type="ARBA" id="ARBA00022622"/>
    </source>
</evidence>
<keyword evidence="8" id="KW-0449">Lipoprotein</keyword>
<comment type="cofactor">
    <cofactor evidence="1">
        <name>Co(2+)</name>
        <dbReference type="ChEBI" id="CHEBI:48828"/>
    </cofactor>
</comment>
<keyword evidence="3" id="KW-0472">Membrane</keyword>
<keyword evidence="5 9" id="KW-0732">Signal</keyword>
<dbReference type="Gene3D" id="3.20.20.370">
    <property type="entry name" value="Glycoside hydrolase/deacetylase"/>
    <property type="match status" value="1"/>
</dbReference>
<evidence type="ECO:0000256" key="1">
    <source>
        <dbReference type="ARBA" id="ARBA00001941"/>
    </source>
</evidence>
<name>A0AAN6GPS2_9BASI</name>
<dbReference type="PANTHER" id="PTHR46471:SF2">
    <property type="entry name" value="CHITIN DEACETYLASE-RELATED"/>
    <property type="match status" value="1"/>
</dbReference>
<evidence type="ECO:0000313" key="11">
    <source>
        <dbReference type="EMBL" id="KAK0544950.1"/>
    </source>
</evidence>
<dbReference type="PANTHER" id="PTHR46471">
    <property type="entry name" value="CHITIN DEACETYLASE"/>
    <property type="match status" value="1"/>
</dbReference>
<sequence>MFSLKSTSLVLAFCTLAARTALAASAGDFPPLSPLVRADLEKRDPASYEVFHERSNLTRRAALNGYQTRCTTHACFSFTFDDGPYSWHTKIADEIASIGTHATFFVNGNNYQCIYDKAAVAALKYSYSRGHQICSHTWSHPDIMTLSRAQLDKQVTLVEDALYKILGVVPACIRPPYGSIDDATVKYLNDKHGLVVVGWTGDEGDTKDADGASVSYSLNQYRKLKAPKHVIMLNHETVPTTSSKVIPQAIHIVQDNGYQPQYMGTVSETLGFAPYKVKGTPGKRDSTWTCAGKPQPGNS</sequence>
<gene>
    <name evidence="11" type="ORF">OC846_005859</name>
</gene>
<evidence type="ECO:0000256" key="7">
    <source>
        <dbReference type="ARBA" id="ARBA00023277"/>
    </source>
</evidence>
<dbReference type="GO" id="GO:0046872">
    <property type="term" value="F:metal ion binding"/>
    <property type="evidence" value="ECO:0007669"/>
    <property type="project" value="UniProtKB-KW"/>
</dbReference>
<feature type="chain" id="PRO_5042811931" description="NodB homology domain-containing protein" evidence="9">
    <location>
        <begin position="24"/>
        <end position="299"/>
    </location>
</feature>
<dbReference type="InterPro" id="IPR002509">
    <property type="entry name" value="NODB_dom"/>
</dbReference>
<comment type="caution">
    <text evidence="11">The sequence shown here is derived from an EMBL/GenBank/DDBJ whole genome shotgun (WGS) entry which is preliminary data.</text>
</comment>
<dbReference type="InterPro" id="IPR011330">
    <property type="entry name" value="Glyco_hydro/deAcase_b/a-brl"/>
</dbReference>
<evidence type="ECO:0000256" key="2">
    <source>
        <dbReference type="ARBA" id="ARBA00004609"/>
    </source>
</evidence>
<accession>A0AAN6GPS2</accession>
<comment type="subcellular location">
    <subcellularLocation>
        <location evidence="2">Cell membrane</location>
        <topology evidence="2">Lipid-anchor</topology>
        <topology evidence="2">GPI-anchor</topology>
    </subcellularLocation>
</comment>
<dbReference type="Pfam" id="PF01522">
    <property type="entry name" value="Polysacc_deac_1"/>
    <property type="match status" value="1"/>
</dbReference>
<keyword evidence="7" id="KW-0119">Carbohydrate metabolism</keyword>
<dbReference type="PROSITE" id="PS51677">
    <property type="entry name" value="NODB"/>
    <property type="match status" value="1"/>
</dbReference>
<dbReference type="AlphaFoldDB" id="A0AAN6GPS2"/>
<dbReference type="Proteomes" id="UP001176517">
    <property type="component" value="Unassembled WGS sequence"/>
</dbReference>
<feature type="domain" description="NodB homology" evidence="10">
    <location>
        <begin position="74"/>
        <end position="261"/>
    </location>
</feature>
<keyword evidence="3" id="KW-0325">Glycoprotein</keyword>
<evidence type="ECO:0000256" key="6">
    <source>
        <dbReference type="ARBA" id="ARBA00022801"/>
    </source>
</evidence>
<evidence type="ECO:0000259" key="10">
    <source>
        <dbReference type="PROSITE" id="PS51677"/>
    </source>
</evidence>
<evidence type="ECO:0000313" key="12">
    <source>
        <dbReference type="Proteomes" id="UP001176517"/>
    </source>
</evidence>
<keyword evidence="6" id="KW-0378">Hydrolase</keyword>
<evidence type="ECO:0000256" key="9">
    <source>
        <dbReference type="SAM" id="SignalP"/>
    </source>
</evidence>
<dbReference type="GO" id="GO:0005886">
    <property type="term" value="C:plasma membrane"/>
    <property type="evidence" value="ECO:0007669"/>
    <property type="project" value="UniProtKB-SubCell"/>
</dbReference>
<keyword evidence="3" id="KW-0336">GPI-anchor</keyword>
<evidence type="ECO:0000256" key="4">
    <source>
        <dbReference type="ARBA" id="ARBA00022723"/>
    </source>
</evidence>
<dbReference type="EMBL" id="JAPDMZ010000254">
    <property type="protein sequence ID" value="KAK0544950.1"/>
    <property type="molecule type" value="Genomic_DNA"/>
</dbReference>